<evidence type="ECO:0000313" key="1">
    <source>
        <dbReference type="EMBL" id="KAK8376491.1"/>
    </source>
</evidence>
<name>A0AAW0SNV3_SCYPA</name>
<comment type="caution">
    <text evidence="1">The sequence shown here is derived from an EMBL/GenBank/DDBJ whole genome shotgun (WGS) entry which is preliminary data.</text>
</comment>
<dbReference type="Proteomes" id="UP001487740">
    <property type="component" value="Unassembled WGS sequence"/>
</dbReference>
<keyword evidence="2" id="KW-1185">Reference proteome</keyword>
<gene>
    <name evidence="1" type="ORF">O3P69_009854</name>
</gene>
<sequence length="86" mass="9653">MQLEGKEKLRYVCGTIKSLHTTAVTENVDHLLHREHAGSMLRPRVVGTFGPVARRTSRIKTTVLQAVFVHSGFHLLVVIHTICHCL</sequence>
<proteinExistence type="predicted"/>
<protein>
    <submittedName>
        <fullName evidence="1">Uncharacterized protein</fullName>
    </submittedName>
</protein>
<dbReference type="EMBL" id="JARAKH010000048">
    <property type="protein sequence ID" value="KAK8376491.1"/>
    <property type="molecule type" value="Genomic_DNA"/>
</dbReference>
<dbReference type="AlphaFoldDB" id="A0AAW0SNV3"/>
<reference evidence="1 2" key="1">
    <citation type="submission" date="2023-03" db="EMBL/GenBank/DDBJ databases">
        <title>High-quality genome of Scylla paramamosain provides insights in environmental adaptation.</title>
        <authorList>
            <person name="Zhang L."/>
        </authorList>
    </citation>
    <scope>NUCLEOTIDE SEQUENCE [LARGE SCALE GENOMIC DNA]</scope>
    <source>
        <strain evidence="1">LZ_2023a</strain>
        <tissue evidence="1">Muscle</tissue>
    </source>
</reference>
<accession>A0AAW0SNV3</accession>
<evidence type="ECO:0000313" key="2">
    <source>
        <dbReference type="Proteomes" id="UP001487740"/>
    </source>
</evidence>
<organism evidence="1 2">
    <name type="scientific">Scylla paramamosain</name>
    <name type="common">Mud crab</name>
    <dbReference type="NCBI Taxonomy" id="85552"/>
    <lineage>
        <taxon>Eukaryota</taxon>
        <taxon>Metazoa</taxon>
        <taxon>Ecdysozoa</taxon>
        <taxon>Arthropoda</taxon>
        <taxon>Crustacea</taxon>
        <taxon>Multicrustacea</taxon>
        <taxon>Malacostraca</taxon>
        <taxon>Eumalacostraca</taxon>
        <taxon>Eucarida</taxon>
        <taxon>Decapoda</taxon>
        <taxon>Pleocyemata</taxon>
        <taxon>Brachyura</taxon>
        <taxon>Eubrachyura</taxon>
        <taxon>Portunoidea</taxon>
        <taxon>Portunidae</taxon>
        <taxon>Portuninae</taxon>
        <taxon>Scylla</taxon>
    </lineage>
</organism>